<keyword evidence="9" id="KW-1185">Reference proteome</keyword>
<comment type="subcellular location">
    <subcellularLocation>
        <location evidence="1 3">Nucleus</location>
    </subcellularLocation>
</comment>
<reference evidence="8 9" key="1">
    <citation type="submission" date="2014-11" db="EMBL/GenBank/DDBJ databases">
        <authorList>
            <person name="Zhu J."/>
            <person name="Qi W."/>
            <person name="Song R."/>
        </authorList>
    </citation>
    <scope>NUCLEOTIDE SEQUENCE [LARGE SCALE GENOMIC DNA]</scope>
</reference>
<dbReference type="EMBL" id="CDMY01000271">
    <property type="protein sequence ID" value="CEL98473.1"/>
    <property type="molecule type" value="Genomic_DNA"/>
</dbReference>
<feature type="coiled-coil region" evidence="4">
    <location>
        <begin position="1051"/>
        <end position="1078"/>
    </location>
</feature>
<dbReference type="SUPFAM" id="SSF57783">
    <property type="entry name" value="Zinc beta-ribbon"/>
    <property type="match status" value="1"/>
</dbReference>
<accession>A0A0G4ENN9</accession>
<feature type="compositionally biased region" description="Low complexity" evidence="5">
    <location>
        <begin position="730"/>
        <end position="753"/>
    </location>
</feature>
<feature type="compositionally biased region" description="Basic and acidic residues" evidence="5">
    <location>
        <begin position="202"/>
        <end position="214"/>
    </location>
</feature>
<dbReference type="Pfam" id="PF18766">
    <property type="entry name" value="SWI2_SNF2"/>
    <property type="match status" value="2"/>
</dbReference>
<dbReference type="Gene3D" id="1.10.472.30">
    <property type="entry name" value="Transcription elongation factor S-II, central domain"/>
    <property type="match status" value="1"/>
</dbReference>
<dbReference type="InterPro" id="IPR035441">
    <property type="entry name" value="TFIIS/LEDGF_dom_sf"/>
</dbReference>
<feature type="compositionally biased region" description="Low complexity" evidence="5">
    <location>
        <begin position="157"/>
        <end position="170"/>
    </location>
</feature>
<organism evidence="8 9">
    <name type="scientific">Vitrella brassicaformis (strain CCMP3155)</name>
    <dbReference type="NCBI Taxonomy" id="1169540"/>
    <lineage>
        <taxon>Eukaryota</taxon>
        <taxon>Sar</taxon>
        <taxon>Alveolata</taxon>
        <taxon>Colpodellida</taxon>
        <taxon>Vitrellaceae</taxon>
        <taxon>Vitrella</taxon>
    </lineage>
</organism>
<evidence type="ECO:0000256" key="1">
    <source>
        <dbReference type="ARBA" id="ARBA00004123"/>
    </source>
</evidence>
<dbReference type="SMART" id="SM00510">
    <property type="entry name" value="TFS2M"/>
    <property type="match status" value="1"/>
</dbReference>
<evidence type="ECO:0000313" key="8">
    <source>
        <dbReference type="EMBL" id="CEL98473.1"/>
    </source>
</evidence>
<dbReference type="PROSITE" id="PS51319">
    <property type="entry name" value="TFIIS_N"/>
    <property type="match status" value="1"/>
</dbReference>
<dbReference type="AlphaFoldDB" id="A0A0G4ENN9"/>
<dbReference type="InterPro" id="IPR003617">
    <property type="entry name" value="TFIIS/CRSP70_N_sub"/>
</dbReference>
<dbReference type="GO" id="GO:0006351">
    <property type="term" value="P:DNA-templated transcription"/>
    <property type="evidence" value="ECO:0007669"/>
    <property type="project" value="InterPro"/>
</dbReference>
<dbReference type="InterPro" id="IPR036575">
    <property type="entry name" value="TFIIS_cen_dom_sf"/>
</dbReference>
<dbReference type="InterPro" id="IPR017923">
    <property type="entry name" value="TFIIS_N"/>
</dbReference>
<dbReference type="PANTHER" id="PTHR42927:SF1">
    <property type="entry name" value="HELICASE SUPERFAMILY 1 AND 2 DOMAIN-CONTAINING PROTEIN"/>
    <property type="match status" value="1"/>
</dbReference>
<dbReference type="SMART" id="SM00509">
    <property type="entry name" value="TFS2N"/>
    <property type="match status" value="1"/>
</dbReference>
<feature type="region of interest" description="Disordered" evidence="5">
    <location>
        <begin position="199"/>
        <end position="229"/>
    </location>
</feature>
<dbReference type="Pfam" id="PF07500">
    <property type="entry name" value="TFIIS_M"/>
    <property type="match status" value="1"/>
</dbReference>
<keyword evidence="2 3" id="KW-0539">Nucleus</keyword>
<dbReference type="OrthoDB" id="428425at2759"/>
<feature type="region of interest" description="Disordered" evidence="5">
    <location>
        <begin position="1"/>
        <end position="37"/>
    </location>
</feature>
<feature type="compositionally biased region" description="Basic and acidic residues" evidence="5">
    <location>
        <begin position="1"/>
        <end position="21"/>
    </location>
</feature>
<evidence type="ECO:0000313" key="9">
    <source>
        <dbReference type="Proteomes" id="UP000041254"/>
    </source>
</evidence>
<dbReference type="Gene3D" id="1.20.930.10">
    <property type="entry name" value="Conserved domain common to transcription factors TFIIS, elongin A, CRSP70"/>
    <property type="match status" value="1"/>
</dbReference>
<feature type="compositionally biased region" description="Polar residues" evidence="5">
    <location>
        <begin position="142"/>
        <end position="154"/>
    </location>
</feature>
<dbReference type="PROSITE" id="PS51321">
    <property type="entry name" value="TFIIS_CENTRAL"/>
    <property type="match status" value="1"/>
</dbReference>
<name>A0A0G4ENN9_VITBC</name>
<dbReference type="InParanoid" id="A0A0G4ENN9"/>
<dbReference type="InterPro" id="IPR003618">
    <property type="entry name" value="TFIIS_cen_dom"/>
</dbReference>
<dbReference type="VEuPathDB" id="CryptoDB:Vbra_5259"/>
<dbReference type="Pfam" id="PF08711">
    <property type="entry name" value="Med26"/>
    <property type="match status" value="1"/>
</dbReference>
<dbReference type="Gene3D" id="3.40.50.300">
    <property type="entry name" value="P-loop containing nucleotide triphosphate hydrolases"/>
    <property type="match status" value="3"/>
</dbReference>
<sequence>MTSLEEGLKRKEQKSVQKQPDDSEPVDLSEAFPKGAGLKPNAHQVEAVQQVCGLVRHDACLTAPTNYLLQHCTGSGKSLTIAALVHALIHLRDDAGQHFALILILNDRLQLDDQLYRVVHRYLTSNGLPSRQIRRARTSEELQQLLSSTNTAPTCSPAPSVEPPASVGSSTSPQQPQVGGKRKAAKLMQPSLESFWSKAKARKTEEAANAKDDSSNVAAAAPSSMEVDPSPLVLSSACDAAVTPSPAASPTHSDVAAELTDGPDQPSADGPGAKTKQLVVFSTLQKFPCIKNMPRSGLKRLLSRGRVALIADEAHRSHGKATSVKLHELLGGREHQPLGVTYFGFTATPSPDALKLFGVISRSTSQTTYGPVHSYSMARAVHDGVIVNVLKEYTTARPVIDVEKKTPEDKAPAPSPASTPWSDVMKAAVKHHDVCVYKADFVLKHFVRFRERHSVTDEPTASSVDTSSWGSLAPRAEPMIKGMVVCRSREHVALVTRVLQQRIQDAREAMAEDASTLVVSNLTVYGAFSGEVNLTTPSAAEDGSARLVCKRWTEASINGGLALHRADLLVVCNKLETGYNEPRLCVMYVDKPLNGARAVQVLSRLNRLHPKLTPKPTEVVDFVNTAEGIREAFQEFWDETTWRADRLWAEGKLDLRLECVISRLFEALPNLGQLKAGEAAAHARHLDGDAQQALESDLQTYLSTCEELRQQKTELPYRYALMLRNALSSIPRSSRSGSGSSSSGRLPKIPSIDGESDEPSDEEEGLATSDRLLAKHALSVRVKGLKKTHSGEIKVPSKMQRRGTPLVPLDADKEAKGVRGVKGASEGMQRWLSGQSLSLGDMVERLGATQTVDVRLRCLKELRSQLEDSSGTDSSLILNALRRLSVLDITLFFLKESLIGRTVNDLAKRHTDKEVVSLAKALVARWKAVADKSYALPATAPAASGGVASIGKQTAAELAMRQKVVAKVAETMQKHLLKPKAGSEDGVVDAHKASLHALAQNVETAILSEHGGVTEAYKRFCRSLCSNLKDNPKLTIELHEGRLPPSQLAKMDAKDMARDELKQKREEANQKELKRLEEWATSRMHEGNTTNYKCPNCSSRKCLINTAGLRGGWISTEMEETSWLLCTECGHRFSLADALHVSED</sequence>
<dbReference type="CDD" id="cd00183">
    <property type="entry name" value="TFIIS_I"/>
    <property type="match status" value="1"/>
</dbReference>
<evidence type="ECO:0000259" key="6">
    <source>
        <dbReference type="PROSITE" id="PS51319"/>
    </source>
</evidence>
<feature type="region of interest" description="Disordered" evidence="5">
    <location>
        <begin position="730"/>
        <end position="767"/>
    </location>
</feature>
<feature type="region of interest" description="Disordered" evidence="5">
    <location>
        <begin position="242"/>
        <end position="273"/>
    </location>
</feature>
<dbReference type="Proteomes" id="UP000041254">
    <property type="component" value="Unassembled WGS sequence"/>
</dbReference>
<dbReference type="InterPro" id="IPR027417">
    <property type="entry name" value="P-loop_NTPase"/>
</dbReference>
<protein>
    <recommendedName>
        <fullName evidence="10">TFIIS N-terminal domain-containing protein</fullName>
    </recommendedName>
</protein>
<evidence type="ECO:0000256" key="3">
    <source>
        <dbReference type="PROSITE-ProRule" id="PRU00649"/>
    </source>
</evidence>
<keyword evidence="4" id="KW-0175">Coiled coil</keyword>
<evidence type="ECO:0000256" key="5">
    <source>
        <dbReference type="SAM" id="MobiDB-lite"/>
    </source>
</evidence>
<gene>
    <name evidence="8" type="ORF">Vbra_5259</name>
</gene>
<dbReference type="OMA" id="MHEGNTT"/>
<feature type="region of interest" description="Disordered" evidence="5">
    <location>
        <begin position="142"/>
        <end position="186"/>
    </location>
</feature>
<dbReference type="InterPro" id="IPR040980">
    <property type="entry name" value="SWI2_SNF2"/>
</dbReference>
<dbReference type="SUPFAM" id="SSF46942">
    <property type="entry name" value="Elongation factor TFIIS domain 2"/>
    <property type="match status" value="1"/>
</dbReference>
<dbReference type="STRING" id="1169540.A0A0G4ENN9"/>
<dbReference type="SMART" id="SM00487">
    <property type="entry name" value="DEXDc"/>
    <property type="match status" value="1"/>
</dbReference>
<evidence type="ECO:0000259" key="7">
    <source>
        <dbReference type="PROSITE" id="PS51321"/>
    </source>
</evidence>
<evidence type="ECO:0008006" key="10">
    <source>
        <dbReference type="Google" id="ProtNLM"/>
    </source>
</evidence>
<dbReference type="SUPFAM" id="SSF47676">
    <property type="entry name" value="Conserved domain common to transcription factors TFIIS, elongin A, CRSP70"/>
    <property type="match status" value="1"/>
</dbReference>
<dbReference type="Pfam" id="PF22679">
    <property type="entry name" value="T1R_D3-like"/>
    <property type="match status" value="1"/>
</dbReference>
<feature type="compositionally biased region" description="Low complexity" evidence="5">
    <location>
        <begin position="242"/>
        <end position="251"/>
    </location>
</feature>
<feature type="compositionally biased region" description="Acidic residues" evidence="5">
    <location>
        <begin position="754"/>
        <end position="765"/>
    </location>
</feature>
<dbReference type="SUPFAM" id="SSF52540">
    <property type="entry name" value="P-loop containing nucleoside triphosphate hydrolases"/>
    <property type="match status" value="2"/>
</dbReference>
<dbReference type="Gene3D" id="2.20.25.10">
    <property type="match status" value="1"/>
</dbReference>
<dbReference type="InterPro" id="IPR055180">
    <property type="entry name" value="HsdR_RecA-like_helicase_dom_2"/>
</dbReference>
<dbReference type="PANTHER" id="PTHR42927">
    <property type="entry name" value="HELICASE SUPERFAMILY 1 AND 2 DOMAIN-CONTAINING PROTEIN"/>
    <property type="match status" value="1"/>
</dbReference>
<dbReference type="GO" id="GO:0005634">
    <property type="term" value="C:nucleus"/>
    <property type="evidence" value="ECO:0007669"/>
    <property type="project" value="UniProtKB-SubCell"/>
</dbReference>
<dbReference type="InterPro" id="IPR014001">
    <property type="entry name" value="Helicase_ATP-bd"/>
</dbReference>
<feature type="domain" description="TFIIS central" evidence="7">
    <location>
        <begin position="960"/>
        <end position="1084"/>
    </location>
</feature>
<evidence type="ECO:0000256" key="4">
    <source>
        <dbReference type="SAM" id="Coils"/>
    </source>
</evidence>
<feature type="domain" description="TFIIS N-terminal" evidence="6">
    <location>
        <begin position="853"/>
        <end position="933"/>
    </location>
</feature>
<proteinExistence type="predicted"/>
<evidence type="ECO:0000256" key="2">
    <source>
        <dbReference type="ARBA" id="ARBA00023242"/>
    </source>
</evidence>